<comment type="caution">
    <text evidence="2">The sequence shown here is derived from an EMBL/GenBank/DDBJ whole genome shotgun (WGS) entry which is preliminary data.</text>
</comment>
<proteinExistence type="predicted"/>
<dbReference type="AlphaFoldDB" id="A0A1A0DAA0"/>
<gene>
    <name evidence="2" type="ORF">SRCM100623_01835</name>
</gene>
<keyword evidence="1" id="KW-0472">Membrane</keyword>
<protein>
    <submittedName>
        <fullName evidence="2">Uncharacterized protein</fullName>
    </submittedName>
</protein>
<evidence type="ECO:0000313" key="3">
    <source>
        <dbReference type="Proteomes" id="UP000093796"/>
    </source>
</evidence>
<dbReference type="EMBL" id="LYUD01000102">
    <property type="protein sequence ID" value="OAZ72203.1"/>
    <property type="molecule type" value="Genomic_DNA"/>
</dbReference>
<evidence type="ECO:0000313" key="2">
    <source>
        <dbReference type="EMBL" id="OAZ72203.1"/>
    </source>
</evidence>
<organism evidence="2 3">
    <name type="scientific">Acetobacter pasteurianus</name>
    <name type="common">Acetobacter turbidans</name>
    <dbReference type="NCBI Taxonomy" id="438"/>
    <lineage>
        <taxon>Bacteria</taxon>
        <taxon>Pseudomonadati</taxon>
        <taxon>Pseudomonadota</taxon>
        <taxon>Alphaproteobacteria</taxon>
        <taxon>Acetobacterales</taxon>
        <taxon>Acetobacteraceae</taxon>
        <taxon>Acetobacter</taxon>
    </lineage>
</organism>
<name>A0A1A0DAA0_ACEPA</name>
<keyword evidence="1" id="KW-1133">Transmembrane helix</keyword>
<dbReference type="Proteomes" id="UP000093796">
    <property type="component" value="Unassembled WGS sequence"/>
</dbReference>
<accession>A0A1A0DAA0</accession>
<sequence>MSKCAVKCPKSPCVRGLLVAGLIATVVYFLRKKKSCA</sequence>
<evidence type="ECO:0000256" key="1">
    <source>
        <dbReference type="SAM" id="Phobius"/>
    </source>
</evidence>
<keyword evidence="1" id="KW-0812">Transmembrane</keyword>
<reference evidence="2 3" key="1">
    <citation type="submission" date="2016-05" db="EMBL/GenBank/DDBJ databases">
        <title>Genome sequencing of Acetobacter pasteurianus strain SRCM100623.</title>
        <authorList>
            <person name="Song Y.R."/>
        </authorList>
    </citation>
    <scope>NUCLEOTIDE SEQUENCE [LARGE SCALE GENOMIC DNA]</scope>
    <source>
        <strain evidence="2 3">SRCM100623</strain>
    </source>
</reference>
<feature type="transmembrane region" description="Helical" evidence="1">
    <location>
        <begin position="12"/>
        <end position="30"/>
    </location>
</feature>